<proteinExistence type="predicted"/>
<dbReference type="SUPFAM" id="SSF47473">
    <property type="entry name" value="EF-hand"/>
    <property type="match status" value="1"/>
</dbReference>
<feature type="compositionally biased region" description="Polar residues" evidence="1">
    <location>
        <begin position="323"/>
        <end position="333"/>
    </location>
</feature>
<dbReference type="Gene3D" id="1.10.238.10">
    <property type="entry name" value="EF-hand"/>
    <property type="match status" value="1"/>
</dbReference>
<reference evidence="3 4" key="1">
    <citation type="submission" date="2019-04" db="EMBL/GenBank/DDBJ databases">
        <title>High contiguity whole genome sequence and gene annotation resource for two Venturia nashicola isolates.</title>
        <authorList>
            <person name="Prokchorchik M."/>
            <person name="Won K."/>
            <person name="Lee Y."/>
            <person name="Choi E.D."/>
            <person name="Segonzac C."/>
            <person name="Sohn K.H."/>
        </authorList>
    </citation>
    <scope>NUCLEOTIDE SEQUENCE [LARGE SCALE GENOMIC DNA]</scope>
    <source>
        <strain evidence="3 4">PRI2</strain>
    </source>
</reference>
<dbReference type="InterPro" id="IPR000261">
    <property type="entry name" value="EH_dom"/>
</dbReference>
<feature type="region of interest" description="Disordered" evidence="1">
    <location>
        <begin position="1"/>
        <end position="23"/>
    </location>
</feature>
<dbReference type="InterPro" id="IPR011992">
    <property type="entry name" value="EF-hand-dom_pair"/>
</dbReference>
<dbReference type="STRING" id="86259.A0A4Z1NS51"/>
<feature type="region of interest" description="Disordered" evidence="1">
    <location>
        <begin position="277"/>
        <end position="370"/>
    </location>
</feature>
<keyword evidence="4" id="KW-1185">Reference proteome</keyword>
<feature type="domain" description="EH" evidence="2">
    <location>
        <begin position="480"/>
        <end position="592"/>
    </location>
</feature>
<feature type="region of interest" description="Disordered" evidence="1">
    <location>
        <begin position="399"/>
        <end position="422"/>
    </location>
</feature>
<dbReference type="Proteomes" id="UP000298493">
    <property type="component" value="Unassembled WGS sequence"/>
</dbReference>
<dbReference type="SMART" id="SM00027">
    <property type="entry name" value="EH"/>
    <property type="match status" value="1"/>
</dbReference>
<evidence type="ECO:0000259" key="2">
    <source>
        <dbReference type="SMART" id="SM00027"/>
    </source>
</evidence>
<dbReference type="OrthoDB" id="10045710at2759"/>
<feature type="compositionally biased region" description="Basic and acidic residues" evidence="1">
    <location>
        <begin position="82"/>
        <end position="97"/>
    </location>
</feature>
<protein>
    <recommendedName>
        <fullName evidence="2">EH domain-containing protein</fullName>
    </recommendedName>
</protein>
<feature type="region of interest" description="Disordered" evidence="1">
    <location>
        <begin position="129"/>
        <end position="148"/>
    </location>
</feature>
<name>A0A4Z1NS51_9PEZI</name>
<feature type="compositionally biased region" description="Polar residues" evidence="1">
    <location>
        <begin position="129"/>
        <end position="147"/>
    </location>
</feature>
<evidence type="ECO:0000256" key="1">
    <source>
        <dbReference type="SAM" id="MobiDB-lite"/>
    </source>
</evidence>
<evidence type="ECO:0000313" key="4">
    <source>
        <dbReference type="Proteomes" id="UP000298493"/>
    </source>
</evidence>
<feature type="compositionally biased region" description="Low complexity" evidence="1">
    <location>
        <begin position="62"/>
        <end position="81"/>
    </location>
</feature>
<accession>A0A4Z1NS51</accession>
<feature type="compositionally biased region" description="Polar residues" evidence="1">
    <location>
        <begin position="289"/>
        <end position="302"/>
    </location>
</feature>
<dbReference type="AlphaFoldDB" id="A0A4Z1NS51"/>
<gene>
    <name evidence="3" type="ORF">E6O75_ATG06587</name>
</gene>
<feature type="region of interest" description="Disordered" evidence="1">
    <location>
        <begin position="54"/>
        <end position="121"/>
    </location>
</feature>
<organism evidence="3 4">
    <name type="scientific">Venturia nashicola</name>
    <dbReference type="NCBI Taxonomy" id="86259"/>
    <lineage>
        <taxon>Eukaryota</taxon>
        <taxon>Fungi</taxon>
        <taxon>Dikarya</taxon>
        <taxon>Ascomycota</taxon>
        <taxon>Pezizomycotina</taxon>
        <taxon>Dothideomycetes</taxon>
        <taxon>Pleosporomycetidae</taxon>
        <taxon>Venturiales</taxon>
        <taxon>Venturiaceae</taxon>
        <taxon>Venturia</taxon>
    </lineage>
</organism>
<sequence length="602" mass="65600">MKTASPTPSNNPSRSSTPHNVPNAALIASARAFAKAAPKTPPIARTYSDTHGALSAAKSVNSASSTPTRRSSITSATTTSIGERDSDWELTLSERRALAKPYNPGRPSPPPRKDSGSGLSFLAASYAPANSRSRFPSPLSSVDNSDVNAKEEDMYTEVWDPATRTLRKTLKPVKMAEDTLPRRRRTSFNMDDSTDGASIAPTTSLVELFEQQNLAGSMTPEVSRKPSVAKGKPPPIISPKPQRIQSLQSISPELDRLTLKPSPKRVSSISIDPVKAIGEGNGLGPVPTRSMSIPSENTTWSDKPTLPSPRRPRTRNPDYKDIVSSSVGSSPTQKLRIPATQRLQPQRSGTPIRVDLPSNPKRPAPAPYKDNYIKTISPHITGDSLANAMVGANLAIRNSPPRRVPLSKTPPPVPAPRRKKEHDHHLGGVFHRTRSHSPPKKQPMAAKTLREDKTGDNEMLKNHKFRHPNKHHEATRERWQDKVDAAALKRYEGVWASNKGIYIQDPAATNEVAGLVVREIWSRSGLSPQKLAQIWVLVGGGGTGSVAKEPGRSQTSLTKEQFVVGMYFIDMVLKGRNLPQVVSDSVWHSVRASGLSVAFKKR</sequence>
<comment type="caution">
    <text evidence="3">The sequence shown here is derived from an EMBL/GenBank/DDBJ whole genome shotgun (WGS) entry which is preliminary data.</text>
</comment>
<dbReference type="EMBL" id="SNSC02000014">
    <property type="protein sequence ID" value="TID18511.1"/>
    <property type="molecule type" value="Genomic_DNA"/>
</dbReference>
<feature type="region of interest" description="Disordered" evidence="1">
    <location>
        <begin position="217"/>
        <end position="243"/>
    </location>
</feature>
<evidence type="ECO:0000313" key="3">
    <source>
        <dbReference type="EMBL" id="TID18511.1"/>
    </source>
</evidence>